<dbReference type="InterPro" id="IPR018062">
    <property type="entry name" value="HTH_AraC-typ_CS"/>
</dbReference>
<dbReference type="AlphaFoldDB" id="A0A934S0I9"/>
<dbReference type="SUPFAM" id="SSF51215">
    <property type="entry name" value="Regulatory protein AraC"/>
    <property type="match status" value="1"/>
</dbReference>
<dbReference type="PROSITE" id="PS01124">
    <property type="entry name" value="HTH_ARAC_FAMILY_2"/>
    <property type="match status" value="1"/>
</dbReference>
<sequence length="297" mass="33794">MTSPFQQRNLSHRQIVSDYLDGLLAEKNTLHLPPVSQLRKRVRCMHFHPTPEVFLQQSGTNKFRCPDSAFDLQAGEAAIIHAGLPHGESGYADSNGPFHNIVICFGQSHLNVLESECRDGDSPEVRSGDTYQTASAELALGYINQITHQTSHPNRNSHLHINGLLRAFFALLLEILENAETYHKPYDLRVIRAQDLISSEISNPKLSVRFLSDRLNCSPDHFTRLFRQYADTTPNHYIRKQRIQYAITLLQDPSLNLSQIAWSTGFTSLNYFSRAFKDEMGYSASEYRKSRRGSQLT</sequence>
<evidence type="ECO:0000313" key="6">
    <source>
        <dbReference type="Proteomes" id="UP000617628"/>
    </source>
</evidence>
<dbReference type="InterPro" id="IPR037923">
    <property type="entry name" value="HTH-like"/>
</dbReference>
<proteinExistence type="predicted"/>
<name>A0A934S0I9_9BACT</name>
<evidence type="ECO:0000256" key="1">
    <source>
        <dbReference type="ARBA" id="ARBA00023015"/>
    </source>
</evidence>
<dbReference type="Gene3D" id="1.10.10.60">
    <property type="entry name" value="Homeodomain-like"/>
    <property type="match status" value="2"/>
</dbReference>
<dbReference type="Gene3D" id="2.60.120.10">
    <property type="entry name" value="Jelly Rolls"/>
    <property type="match status" value="1"/>
</dbReference>
<dbReference type="InterPro" id="IPR014710">
    <property type="entry name" value="RmlC-like_jellyroll"/>
</dbReference>
<dbReference type="Pfam" id="PF12833">
    <property type="entry name" value="HTH_18"/>
    <property type="match status" value="1"/>
</dbReference>
<dbReference type="SUPFAM" id="SSF46689">
    <property type="entry name" value="Homeodomain-like"/>
    <property type="match status" value="2"/>
</dbReference>
<evidence type="ECO:0000256" key="2">
    <source>
        <dbReference type="ARBA" id="ARBA00023125"/>
    </source>
</evidence>
<evidence type="ECO:0000259" key="4">
    <source>
        <dbReference type="PROSITE" id="PS01124"/>
    </source>
</evidence>
<dbReference type="Proteomes" id="UP000617628">
    <property type="component" value="Unassembled WGS sequence"/>
</dbReference>
<dbReference type="EMBL" id="JAENIL010000013">
    <property type="protein sequence ID" value="MBK1876873.1"/>
    <property type="molecule type" value="Genomic_DNA"/>
</dbReference>
<keyword evidence="1" id="KW-0805">Transcription regulation</keyword>
<evidence type="ECO:0000313" key="5">
    <source>
        <dbReference type="EMBL" id="MBK1876873.1"/>
    </source>
</evidence>
<dbReference type="PANTHER" id="PTHR43280:SF2">
    <property type="entry name" value="HTH-TYPE TRANSCRIPTIONAL REGULATOR EXSA"/>
    <property type="match status" value="1"/>
</dbReference>
<keyword evidence="3" id="KW-0804">Transcription</keyword>
<accession>A0A934S0I9</accession>
<keyword evidence="6" id="KW-1185">Reference proteome</keyword>
<evidence type="ECO:0000256" key="3">
    <source>
        <dbReference type="ARBA" id="ARBA00023163"/>
    </source>
</evidence>
<gene>
    <name evidence="5" type="ORF">JIN87_08340</name>
</gene>
<reference evidence="5" key="1">
    <citation type="submission" date="2021-01" db="EMBL/GenBank/DDBJ databases">
        <title>Modified the classification status of verrucomicrobia.</title>
        <authorList>
            <person name="Feng X."/>
        </authorList>
    </citation>
    <scope>NUCLEOTIDE SEQUENCE</scope>
    <source>
        <strain evidence="5">KCTC 13126</strain>
    </source>
</reference>
<dbReference type="GO" id="GO:0043565">
    <property type="term" value="F:sequence-specific DNA binding"/>
    <property type="evidence" value="ECO:0007669"/>
    <property type="project" value="InterPro"/>
</dbReference>
<dbReference type="InterPro" id="IPR009057">
    <property type="entry name" value="Homeodomain-like_sf"/>
</dbReference>
<dbReference type="CDD" id="cd02208">
    <property type="entry name" value="cupin_RmlC-like"/>
    <property type="match status" value="1"/>
</dbReference>
<protein>
    <submittedName>
        <fullName evidence="5">Helix-turn-helix domain-containing protein</fullName>
    </submittedName>
</protein>
<dbReference type="GO" id="GO:0003700">
    <property type="term" value="F:DNA-binding transcription factor activity"/>
    <property type="evidence" value="ECO:0007669"/>
    <property type="project" value="InterPro"/>
</dbReference>
<keyword evidence="2" id="KW-0238">DNA-binding</keyword>
<dbReference type="RefSeq" id="WP_200355090.1">
    <property type="nucleotide sequence ID" value="NZ_JAENIL010000013.1"/>
</dbReference>
<dbReference type="PROSITE" id="PS00041">
    <property type="entry name" value="HTH_ARAC_FAMILY_1"/>
    <property type="match status" value="1"/>
</dbReference>
<comment type="caution">
    <text evidence="5">The sequence shown here is derived from an EMBL/GenBank/DDBJ whole genome shotgun (WGS) entry which is preliminary data.</text>
</comment>
<feature type="domain" description="HTH araC/xylS-type" evidence="4">
    <location>
        <begin position="191"/>
        <end position="290"/>
    </location>
</feature>
<dbReference type="InterPro" id="IPR020449">
    <property type="entry name" value="Tscrpt_reg_AraC-type_HTH"/>
</dbReference>
<dbReference type="SMART" id="SM00342">
    <property type="entry name" value="HTH_ARAC"/>
    <property type="match status" value="1"/>
</dbReference>
<dbReference type="InterPro" id="IPR018060">
    <property type="entry name" value="HTH_AraC"/>
</dbReference>
<dbReference type="PANTHER" id="PTHR43280">
    <property type="entry name" value="ARAC-FAMILY TRANSCRIPTIONAL REGULATOR"/>
    <property type="match status" value="1"/>
</dbReference>
<dbReference type="PRINTS" id="PR00032">
    <property type="entry name" value="HTHARAC"/>
</dbReference>
<organism evidence="5 6">
    <name type="scientific">Pelagicoccus mobilis</name>
    <dbReference type="NCBI Taxonomy" id="415221"/>
    <lineage>
        <taxon>Bacteria</taxon>
        <taxon>Pseudomonadati</taxon>
        <taxon>Verrucomicrobiota</taxon>
        <taxon>Opitutia</taxon>
        <taxon>Puniceicoccales</taxon>
        <taxon>Pelagicoccaceae</taxon>
        <taxon>Pelagicoccus</taxon>
    </lineage>
</organism>